<reference evidence="13 14" key="1">
    <citation type="journal article" date="2019" name="Nat. Ecol. Evol.">
        <title>Megaphylogeny resolves global patterns of mushroom evolution.</title>
        <authorList>
            <person name="Varga T."/>
            <person name="Krizsan K."/>
            <person name="Foldi C."/>
            <person name="Dima B."/>
            <person name="Sanchez-Garcia M."/>
            <person name="Sanchez-Ramirez S."/>
            <person name="Szollosi G.J."/>
            <person name="Szarkandi J.G."/>
            <person name="Papp V."/>
            <person name="Albert L."/>
            <person name="Andreopoulos W."/>
            <person name="Angelini C."/>
            <person name="Antonin V."/>
            <person name="Barry K.W."/>
            <person name="Bougher N.L."/>
            <person name="Buchanan P."/>
            <person name="Buyck B."/>
            <person name="Bense V."/>
            <person name="Catcheside P."/>
            <person name="Chovatia M."/>
            <person name="Cooper J."/>
            <person name="Damon W."/>
            <person name="Desjardin D."/>
            <person name="Finy P."/>
            <person name="Geml J."/>
            <person name="Haridas S."/>
            <person name="Hughes K."/>
            <person name="Justo A."/>
            <person name="Karasinski D."/>
            <person name="Kautmanova I."/>
            <person name="Kiss B."/>
            <person name="Kocsube S."/>
            <person name="Kotiranta H."/>
            <person name="LaButti K.M."/>
            <person name="Lechner B.E."/>
            <person name="Liimatainen K."/>
            <person name="Lipzen A."/>
            <person name="Lukacs Z."/>
            <person name="Mihaltcheva S."/>
            <person name="Morgado L.N."/>
            <person name="Niskanen T."/>
            <person name="Noordeloos M.E."/>
            <person name="Ohm R.A."/>
            <person name="Ortiz-Santana B."/>
            <person name="Ovrebo C."/>
            <person name="Racz N."/>
            <person name="Riley R."/>
            <person name="Savchenko A."/>
            <person name="Shiryaev A."/>
            <person name="Soop K."/>
            <person name="Spirin V."/>
            <person name="Szebenyi C."/>
            <person name="Tomsovsky M."/>
            <person name="Tulloss R.E."/>
            <person name="Uehling J."/>
            <person name="Grigoriev I.V."/>
            <person name="Vagvolgyi C."/>
            <person name="Papp T."/>
            <person name="Martin F.M."/>
            <person name="Miettinen O."/>
            <person name="Hibbett D.S."/>
            <person name="Nagy L.G."/>
        </authorList>
    </citation>
    <scope>NUCLEOTIDE SEQUENCE [LARGE SCALE GENOMIC DNA]</scope>
    <source>
        <strain evidence="13 14">CBS 962.96</strain>
    </source>
</reference>
<evidence type="ECO:0000256" key="3">
    <source>
        <dbReference type="ARBA" id="ARBA00008370"/>
    </source>
</evidence>
<evidence type="ECO:0000256" key="11">
    <source>
        <dbReference type="SAM" id="MobiDB-lite"/>
    </source>
</evidence>
<organism evidence="13 14">
    <name type="scientific">Dendrothele bispora (strain CBS 962.96)</name>
    <dbReference type="NCBI Taxonomy" id="1314807"/>
    <lineage>
        <taxon>Eukaryota</taxon>
        <taxon>Fungi</taxon>
        <taxon>Dikarya</taxon>
        <taxon>Basidiomycota</taxon>
        <taxon>Agaricomycotina</taxon>
        <taxon>Agaricomycetes</taxon>
        <taxon>Agaricomycetidae</taxon>
        <taxon>Agaricales</taxon>
        <taxon>Agaricales incertae sedis</taxon>
        <taxon>Dendrothele</taxon>
    </lineage>
</organism>
<comment type="similarity">
    <text evidence="3">Belongs to the COX16 family.</text>
</comment>
<evidence type="ECO:0000256" key="5">
    <source>
        <dbReference type="ARBA" id="ARBA00019222"/>
    </source>
</evidence>
<keyword evidence="9" id="KW-0496">Mitochondrion</keyword>
<keyword evidence="10 12" id="KW-0472">Membrane</keyword>
<evidence type="ECO:0000313" key="14">
    <source>
        <dbReference type="Proteomes" id="UP000297245"/>
    </source>
</evidence>
<evidence type="ECO:0000256" key="1">
    <source>
        <dbReference type="ARBA" id="ARBA00002490"/>
    </source>
</evidence>
<sequence length="126" mass="14561">MGIFDQKPLNPSNLNRTISKYPALFGIPFILIMVAASYGLTPLAQTRYDMHDQKVKQVSKEQELRLDKDRKKFDIREEYFKLSAAADEEWEPKRIPRPKGVPEWGVPPTEPERFPDQTPSKRDGTS</sequence>
<name>A0A4S8LUM1_DENBC</name>
<keyword evidence="8 12" id="KW-1133">Transmembrane helix</keyword>
<evidence type="ECO:0000256" key="2">
    <source>
        <dbReference type="ARBA" id="ARBA00004434"/>
    </source>
</evidence>
<dbReference type="PANTHER" id="PTHR17130">
    <property type="entry name" value="MITOCHONDRIAL OUTER MEMBRANE PROTEIN 25"/>
    <property type="match status" value="1"/>
</dbReference>
<keyword evidence="7" id="KW-0999">Mitochondrion inner membrane</keyword>
<feature type="transmembrane region" description="Helical" evidence="12">
    <location>
        <begin position="21"/>
        <end position="40"/>
    </location>
</feature>
<accession>A0A4S8LUM1</accession>
<comment type="subcellular location">
    <subcellularLocation>
        <location evidence="2">Mitochondrion inner membrane</location>
        <topology evidence="2">Single-pass membrane protein</topology>
    </subcellularLocation>
</comment>
<feature type="region of interest" description="Disordered" evidence="11">
    <location>
        <begin position="88"/>
        <end position="126"/>
    </location>
</feature>
<dbReference type="OrthoDB" id="5516033at2759"/>
<evidence type="ECO:0000256" key="10">
    <source>
        <dbReference type="ARBA" id="ARBA00023136"/>
    </source>
</evidence>
<dbReference type="GO" id="GO:0033617">
    <property type="term" value="P:mitochondrial respiratory chain complex IV assembly"/>
    <property type="evidence" value="ECO:0007669"/>
    <property type="project" value="TreeGrafter"/>
</dbReference>
<protein>
    <recommendedName>
        <fullName evidence="4">Cytochrome c oxidase assembly protein COX16, mitochondrial</fullName>
    </recommendedName>
    <alternativeName>
        <fullName evidence="5">Cytochrome c oxidase assembly protein cox16, mitochondrial</fullName>
    </alternativeName>
</protein>
<comment type="function">
    <text evidence="1">Required for the assembly of the mitochondrial respiratory chain complex IV (CIV), also known as cytochrome c oxidase. May participate in merging the COX1 and COX2 assembly lines.</text>
</comment>
<evidence type="ECO:0000256" key="7">
    <source>
        <dbReference type="ARBA" id="ARBA00022792"/>
    </source>
</evidence>
<dbReference type="GO" id="GO:0005743">
    <property type="term" value="C:mitochondrial inner membrane"/>
    <property type="evidence" value="ECO:0007669"/>
    <property type="project" value="UniProtKB-SubCell"/>
</dbReference>
<keyword evidence="14" id="KW-1185">Reference proteome</keyword>
<evidence type="ECO:0000256" key="8">
    <source>
        <dbReference type="ARBA" id="ARBA00022989"/>
    </source>
</evidence>
<proteinExistence type="inferred from homology"/>
<keyword evidence="6 12" id="KW-0812">Transmembrane</keyword>
<gene>
    <name evidence="13" type="ORF">K435DRAFT_194351</name>
</gene>
<dbReference type="AlphaFoldDB" id="A0A4S8LUM1"/>
<dbReference type="PANTHER" id="PTHR17130:SF14">
    <property type="entry name" value="CYTOCHROME C OXIDASE ASSEMBLY PROTEIN COX16 HOMOLOG, MITOCHONDRIAL"/>
    <property type="match status" value="1"/>
</dbReference>
<evidence type="ECO:0000313" key="13">
    <source>
        <dbReference type="EMBL" id="THU93306.1"/>
    </source>
</evidence>
<dbReference type="EMBL" id="ML179252">
    <property type="protein sequence ID" value="THU93306.1"/>
    <property type="molecule type" value="Genomic_DNA"/>
</dbReference>
<evidence type="ECO:0000256" key="9">
    <source>
        <dbReference type="ARBA" id="ARBA00023128"/>
    </source>
</evidence>
<evidence type="ECO:0000256" key="4">
    <source>
        <dbReference type="ARBA" id="ARBA00015368"/>
    </source>
</evidence>
<dbReference type="Proteomes" id="UP000297245">
    <property type="component" value="Unassembled WGS sequence"/>
</dbReference>
<feature type="compositionally biased region" description="Basic and acidic residues" evidence="11">
    <location>
        <begin position="110"/>
        <end position="126"/>
    </location>
</feature>
<dbReference type="InterPro" id="IPR020164">
    <property type="entry name" value="Cyt_c_Oxase_assmbl_COX16"/>
</dbReference>
<evidence type="ECO:0000256" key="12">
    <source>
        <dbReference type="SAM" id="Phobius"/>
    </source>
</evidence>
<evidence type="ECO:0000256" key="6">
    <source>
        <dbReference type="ARBA" id="ARBA00022692"/>
    </source>
</evidence>
<dbReference type="Pfam" id="PF14138">
    <property type="entry name" value="COX16"/>
    <property type="match status" value="1"/>
</dbReference>